<dbReference type="PANTHER" id="PTHR10572">
    <property type="entry name" value="3-HYDROXY-3-METHYLGLUTARYL-COENZYME A REDUCTASE"/>
    <property type="match status" value="1"/>
</dbReference>
<comment type="catalytic activity">
    <reaction evidence="3">
        <text>(R)-mevalonate + 2 NAD(+) + CoA = (3S)-3-hydroxy-3-methylglutaryl-CoA + 2 NADH + 2 H(+)</text>
        <dbReference type="Rhea" id="RHEA:14833"/>
        <dbReference type="ChEBI" id="CHEBI:15378"/>
        <dbReference type="ChEBI" id="CHEBI:36464"/>
        <dbReference type="ChEBI" id="CHEBI:43074"/>
        <dbReference type="ChEBI" id="CHEBI:57287"/>
        <dbReference type="ChEBI" id="CHEBI:57540"/>
        <dbReference type="ChEBI" id="CHEBI:57945"/>
        <dbReference type="EC" id="1.1.1.88"/>
    </reaction>
</comment>
<evidence type="ECO:0000313" key="4">
    <source>
        <dbReference type="EMBL" id="TWH20322.1"/>
    </source>
</evidence>
<dbReference type="InterPro" id="IPR009023">
    <property type="entry name" value="HMG_CoA_Rdtase_NAD(P)-bd_sf"/>
</dbReference>
<dbReference type="NCBIfam" id="TIGR00532">
    <property type="entry name" value="HMG_CoA_R_NAD"/>
    <property type="match status" value="1"/>
</dbReference>
<dbReference type="PROSITE" id="PS00066">
    <property type="entry name" value="HMG_COA_REDUCTASE_1"/>
    <property type="match status" value="1"/>
</dbReference>
<accession>A0A660CA17</accession>
<dbReference type="Gene3D" id="3.90.770.10">
    <property type="entry name" value="3-hydroxy-3-methylglutaryl-coenzyme A Reductase, Chain A, domain 2"/>
    <property type="match status" value="2"/>
</dbReference>
<dbReference type="PROSITE" id="PS50065">
    <property type="entry name" value="HMG_COA_REDUCTASE_4"/>
    <property type="match status" value="1"/>
</dbReference>
<dbReference type="RefSeq" id="WP_030534023.1">
    <property type="nucleotide sequence ID" value="NZ_JOIJ01000022.1"/>
</dbReference>
<organism evidence="4 5">
    <name type="scientific">Prauserella rugosa</name>
    <dbReference type="NCBI Taxonomy" id="43354"/>
    <lineage>
        <taxon>Bacteria</taxon>
        <taxon>Bacillati</taxon>
        <taxon>Actinomycetota</taxon>
        <taxon>Actinomycetes</taxon>
        <taxon>Pseudonocardiales</taxon>
        <taxon>Pseudonocardiaceae</taxon>
        <taxon>Prauserella</taxon>
    </lineage>
</organism>
<dbReference type="InterPro" id="IPR004553">
    <property type="entry name" value="HMG_CoA_Rdtase_bac-typ"/>
</dbReference>
<dbReference type="GO" id="GO:0140643">
    <property type="term" value="F:hydroxymethylglutaryl-CoA reductase (NADH) activity"/>
    <property type="evidence" value="ECO:0007669"/>
    <property type="project" value="UniProtKB-EC"/>
</dbReference>
<reference evidence="4 5" key="1">
    <citation type="submission" date="2019-07" db="EMBL/GenBank/DDBJ databases">
        <title>R&amp;d 2014.</title>
        <authorList>
            <person name="Klenk H.-P."/>
        </authorList>
    </citation>
    <scope>NUCLEOTIDE SEQUENCE [LARGE SCALE GENOMIC DNA]</scope>
    <source>
        <strain evidence="4 5">DSM 43194</strain>
    </source>
</reference>
<dbReference type="GO" id="GO:0004420">
    <property type="term" value="F:hydroxymethylglutaryl-CoA reductase (NADPH) activity"/>
    <property type="evidence" value="ECO:0007669"/>
    <property type="project" value="InterPro"/>
</dbReference>
<dbReference type="Proteomes" id="UP000317303">
    <property type="component" value="Unassembled WGS sequence"/>
</dbReference>
<dbReference type="OrthoDB" id="9764892at2"/>
<dbReference type="PROSITE" id="PS00318">
    <property type="entry name" value="HMG_COA_REDUCTASE_2"/>
    <property type="match status" value="1"/>
</dbReference>
<comment type="caution">
    <text evidence="4">The sequence shown here is derived from an EMBL/GenBank/DDBJ whole genome shotgun (WGS) entry which is preliminary data.</text>
</comment>
<evidence type="ECO:0000256" key="2">
    <source>
        <dbReference type="ARBA" id="ARBA00023002"/>
    </source>
</evidence>
<keyword evidence="5" id="KW-1185">Reference proteome</keyword>
<comment type="similarity">
    <text evidence="1 3">Belongs to the HMG-CoA reductase family.</text>
</comment>
<dbReference type="AlphaFoldDB" id="A0A660CA17"/>
<dbReference type="GO" id="GO:0015936">
    <property type="term" value="P:coenzyme A metabolic process"/>
    <property type="evidence" value="ECO:0007669"/>
    <property type="project" value="InterPro"/>
</dbReference>
<keyword evidence="2 3" id="KW-0560">Oxidoreductase</keyword>
<sequence>MAAQSRIPGFRDESPSGRRALAAECAGVPSDALEAWESGGLGLEQADHMIENVVGTFGMPIGVATNFTVNGSDVLVPMVTEEPSVVAAASNAARIARERGGFRTSSSAPIMQAQVQVLDVADPDGARVRLLEAAEELILLANDQDPKLVSLGGGALDLKVRTVEGRNDRYVVVHLVVDVRDAMGANAVNTMAEAVADRVGQIAGGRVLLRILTNKADMRLARARAVFSAEALGGAEVVGDLVHAAKLAEIDPYRAATHNKGIMNGVTAVVLATGNDTRAVEAGAHSHAVGARGQYTALSHFEVDRDGDLVGTLELPMPVGLVGGATTVHAAAQAAVRMLGVGSASGLAEIITAVGLAQNFAALRALATEGIQRGHMSLHARNIAISVGATAEEIPEVVGRLIADRAIRTDRAEQVLADIRSSGS</sequence>
<name>A0A660CA17_9PSEU</name>
<dbReference type="PANTHER" id="PTHR10572:SF24">
    <property type="entry name" value="3-HYDROXY-3-METHYLGLUTARYL-COENZYME A REDUCTASE"/>
    <property type="match status" value="1"/>
</dbReference>
<dbReference type="Gene3D" id="1.10.8.660">
    <property type="match status" value="1"/>
</dbReference>
<evidence type="ECO:0000256" key="1">
    <source>
        <dbReference type="ARBA" id="ARBA00007661"/>
    </source>
</evidence>
<dbReference type="SUPFAM" id="SSF55035">
    <property type="entry name" value="NAD-binding domain of HMG-CoA reductase"/>
    <property type="match status" value="1"/>
</dbReference>
<gene>
    <name evidence="4" type="ORF">JD82_02167</name>
</gene>
<dbReference type="CDD" id="cd00644">
    <property type="entry name" value="HMG-CoA_reductase_classII"/>
    <property type="match status" value="1"/>
</dbReference>
<keyword evidence="3" id="KW-0520">NAD</keyword>
<dbReference type="InterPro" id="IPR023076">
    <property type="entry name" value="HMG_CoA_Rdtase_CS"/>
</dbReference>
<dbReference type="EC" id="1.1.1.88" evidence="3"/>
<evidence type="ECO:0000256" key="3">
    <source>
        <dbReference type="RuleBase" id="RU361219"/>
    </source>
</evidence>
<dbReference type="InterPro" id="IPR002202">
    <property type="entry name" value="HMG_CoA_Rdtase"/>
</dbReference>
<dbReference type="Pfam" id="PF00368">
    <property type="entry name" value="HMG-CoA_red"/>
    <property type="match status" value="1"/>
</dbReference>
<dbReference type="PROSITE" id="PS01192">
    <property type="entry name" value="HMG_COA_REDUCTASE_3"/>
    <property type="match status" value="1"/>
</dbReference>
<dbReference type="PRINTS" id="PR00071">
    <property type="entry name" value="HMGCOARDTASE"/>
</dbReference>
<proteinExistence type="inferred from homology"/>
<dbReference type="UniPathway" id="UPA00257">
    <property type="reaction ID" value="UER00367"/>
</dbReference>
<protein>
    <recommendedName>
        <fullName evidence="3">3-hydroxy-3-methylglutaryl coenzyme A reductase</fullName>
        <shortName evidence="3">HMG-CoA reductase</shortName>
        <ecNumber evidence="3">1.1.1.88</ecNumber>
    </recommendedName>
</protein>
<evidence type="ECO:0000313" key="5">
    <source>
        <dbReference type="Proteomes" id="UP000317303"/>
    </source>
</evidence>
<dbReference type="InterPro" id="IPR023074">
    <property type="entry name" value="HMG_CoA_Rdtase_cat_sf"/>
</dbReference>
<dbReference type="SUPFAM" id="SSF56542">
    <property type="entry name" value="Substrate-binding domain of HMG-CoA reductase"/>
    <property type="match status" value="1"/>
</dbReference>
<comment type="pathway">
    <text evidence="3">Metabolic intermediate metabolism; (R)-mevalonate degradation; (S)-3-hydroxy-3-methylglutaryl-CoA from (R)-mevalonate: step 1/1.</text>
</comment>
<dbReference type="InterPro" id="IPR009029">
    <property type="entry name" value="HMG_CoA_Rdtase_sub-bd_dom_sf"/>
</dbReference>
<dbReference type="EMBL" id="VLJV01000001">
    <property type="protein sequence ID" value="TWH20322.1"/>
    <property type="molecule type" value="Genomic_DNA"/>
</dbReference>